<dbReference type="Proteomes" id="UP000828390">
    <property type="component" value="Unassembled WGS sequence"/>
</dbReference>
<organism evidence="1 2">
    <name type="scientific">Dreissena polymorpha</name>
    <name type="common">Zebra mussel</name>
    <name type="synonym">Mytilus polymorpha</name>
    <dbReference type="NCBI Taxonomy" id="45954"/>
    <lineage>
        <taxon>Eukaryota</taxon>
        <taxon>Metazoa</taxon>
        <taxon>Spiralia</taxon>
        <taxon>Lophotrochozoa</taxon>
        <taxon>Mollusca</taxon>
        <taxon>Bivalvia</taxon>
        <taxon>Autobranchia</taxon>
        <taxon>Heteroconchia</taxon>
        <taxon>Euheterodonta</taxon>
        <taxon>Imparidentia</taxon>
        <taxon>Neoheterodontei</taxon>
        <taxon>Myida</taxon>
        <taxon>Dreissenoidea</taxon>
        <taxon>Dreissenidae</taxon>
        <taxon>Dreissena</taxon>
    </lineage>
</organism>
<keyword evidence="2" id="KW-1185">Reference proteome</keyword>
<comment type="caution">
    <text evidence="1">The sequence shown here is derived from an EMBL/GenBank/DDBJ whole genome shotgun (WGS) entry which is preliminary data.</text>
</comment>
<protein>
    <submittedName>
        <fullName evidence="1">Uncharacterized protein</fullName>
    </submittedName>
</protein>
<gene>
    <name evidence="1" type="ORF">DPMN_115884</name>
</gene>
<evidence type="ECO:0000313" key="2">
    <source>
        <dbReference type="Proteomes" id="UP000828390"/>
    </source>
</evidence>
<name>A0A9D4KMR4_DREPO</name>
<reference evidence="1" key="1">
    <citation type="journal article" date="2019" name="bioRxiv">
        <title>The Genome of the Zebra Mussel, Dreissena polymorpha: A Resource for Invasive Species Research.</title>
        <authorList>
            <person name="McCartney M.A."/>
            <person name="Auch B."/>
            <person name="Kono T."/>
            <person name="Mallez S."/>
            <person name="Zhang Y."/>
            <person name="Obille A."/>
            <person name="Becker A."/>
            <person name="Abrahante J.E."/>
            <person name="Garbe J."/>
            <person name="Badalamenti J.P."/>
            <person name="Herman A."/>
            <person name="Mangelson H."/>
            <person name="Liachko I."/>
            <person name="Sullivan S."/>
            <person name="Sone E.D."/>
            <person name="Koren S."/>
            <person name="Silverstein K.A.T."/>
            <person name="Beckman K.B."/>
            <person name="Gohl D.M."/>
        </authorList>
    </citation>
    <scope>NUCLEOTIDE SEQUENCE</scope>
    <source>
        <strain evidence="1">Duluth1</strain>
        <tissue evidence="1">Whole animal</tissue>
    </source>
</reference>
<reference evidence="1" key="2">
    <citation type="submission" date="2020-11" db="EMBL/GenBank/DDBJ databases">
        <authorList>
            <person name="McCartney M.A."/>
            <person name="Auch B."/>
            <person name="Kono T."/>
            <person name="Mallez S."/>
            <person name="Becker A."/>
            <person name="Gohl D.M."/>
            <person name="Silverstein K.A.T."/>
            <person name="Koren S."/>
            <person name="Bechman K.B."/>
            <person name="Herman A."/>
            <person name="Abrahante J.E."/>
            <person name="Garbe J."/>
        </authorList>
    </citation>
    <scope>NUCLEOTIDE SEQUENCE</scope>
    <source>
        <strain evidence="1">Duluth1</strain>
        <tissue evidence="1">Whole animal</tissue>
    </source>
</reference>
<proteinExistence type="predicted"/>
<evidence type="ECO:0000313" key="1">
    <source>
        <dbReference type="EMBL" id="KAH3842388.1"/>
    </source>
</evidence>
<dbReference type="EMBL" id="JAIWYP010000004">
    <property type="protein sequence ID" value="KAH3842388.1"/>
    <property type="molecule type" value="Genomic_DNA"/>
</dbReference>
<sequence>MRTIDKRHQDRMYATEIKICAKFEGESKRGNNAQRTETLKYRQLQVFRIDLVHDMSQRQRHQSETSHSLEPNEYDSIWKNMNINKKTKIPTALYGCES</sequence>
<dbReference type="AlphaFoldDB" id="A0A9D4KMR4"/>
<accession>A0A9D4KMR4</accession>